<dbReference type="Proteomes" id="UP000266861">
    <property type="component" value="Unassembled WGS sequence"/>
</dbReference>
<evidence type="ECO:0000313" key="3">
    <source>
        <dbReference type="Proteomes" id="UP000266861"/>
    </source>
</evidence>
<dbReference type="EMBL" id="PQFF01000031">
    <property type="protein sequence ID" value="RHZ87625.1"/>
    <property type="molecule type" value="Genomic_DNA"/>
</dbReference>
<dbReference type="STRING" id="1348612.A0A397JGZ0"/>
<proteinExistence type="inferred from homology"/>
<name>A0A397JGZ0_9GLOM</name>
<comment type="similarity">
    <text evidence="1">Belongs to the sel-1 family.</text>
</comment>
<keyword evidence="3" id="KW-1185">Reference proteome</keyword>
<reference evidence="2 3" key="1">
    <citation type="submission" date="2018-08" db="EMBL/GenBank/DDBJ databases">
        <title>Genome and evolution of the arbuscular mycorrhizal fungus Diversispora epigaea (formerly Glomus versiforme) and its bacterial endosymbionts.</title>
        <authorList>
            <person name="Sun X."/>
            <person name="Fei Z."/>
            <person name="Harrison M."/>
        </authorList>
    </citation>
    <scope>NUCLEOTIDE SEQUENCE [LARGE SCALE GENOMIC DNA]</scope>
    <source>
        <strain evidence="2 3">IT104</strain>
    </source>
</reference>
<dbReference type="Gene3D" id="1.25.40.10">
    <property type="entry name" value="Tetratricopeptide repeat domain"/>
    <property type="match status" value="1"/>
</dbReference>
<dbReference type="InterPro" id="IPR006597">
    <property type="entry name" value="Sel1-like"/>
</dbReference>
<dbReference type="InterPro" id="IPR050767">
    <property type="entry name" value="Sel1_AlgK"/>
</dbReference>
<dbReference type="SUPFAM" id="SSF81901">
    <property type="entry name" value="HCP-like"/>
    <property type="match status" value="1"/>
</dbReference>
<evidence type="ECO:0000313" key="2">
    <source>
        <dbReference type="EMBL" id="RHZ87625.1"/>
    </source>
</evidence>
<organism evidence="2 3">
    <name type="scientific">Diversispora epigaea</name>
    <dbReference type="NCBI Taxonomy" id="1348612"/>
    <lineage>
        <taxon>Eukaryota</taxon>
        <taxon>Fungi</taxon>
        <taxon>Fungi incertae sedis</taxon>
        <taxon>Mucoromycota</taxon>
        <taxon>Glomeromycotina</taxon>
        <taxon>Glomeromycetes</taxon>
        <taxon>Diversisporales</taxon>
        <taxon>Diversisporaceae</taxon>
        <taxon>Diversispora</taxon>
    </lineage>
</organism>
<dbReference type="PANTHER" id="PTHR11102:SF160">
    <property type="entry name" value="ERAD-ASSOCIATED E3 UBIQUITIN-PROTEIN LIGASE COMPONENT HRD3"/>
    <property type="match status" value="1"/>
</dbReference>
<accession>A0A397JGZ0</accession>
<comment type="caution">
    <text evidence="2">The sequence shown here is derived from an EMBL/GenBank/DDBJ whole genome shotgun (WGS) entry which is preliminary data.</text>
</comment>
<sequence>MFQGKTNKKEWEAWMDNLIIEDILKKRKYSFYRFSEFQNIKRHRKLEIHNNILKFHGITNQENINNYMIILEYNSENILIHNGIIKFNVFGLAKIFSDSLSFLTNGLGPIQYMDFNIWKSSARLISSGYPPFEMESSSNEIYTDCWKHDENSPNIFQVVKDLSEIIIFDVSVEFEPPQSQSYNFTDVKLENSNKKNEIKSDPPFVDVTTEVNEISTTLIADMYFDGLGVEKNTKKAFQIYSKAADEGSHIALNCMVYCYGNGFGVEKNEEKAFELFLKSAEKGYLVAQYNVCIFYKDGTGISKDEAKGFQCFIKSARAGNTSSICNVGICYENDIGVDEDQKEANGYGISDQGKAFEWYKRAVENFHAYSQFMLLYIIKAIHWLNKAKENGNIDASEFLEEITNFSKGDDIYLEFQFTWRWNYLTNSLIYKSDDSDSNDKK</sequence>
<dbReference type="SMART" id="SM00671">
    <property type="entry name" value="SEL1"/>
    <property type="match status" value="4"/>
</dbReference>
<evidence type="ECO:0008006" key="4">
    <source>
        <dbReference type="Google" id="ProtNLM"/>
    </source>
</evidence>
<dbReference type="InterPro" id="IPR011990">
    <property type="entry name" value="TPR-like_helical_dom_sf"/>
</dbReference>
<dbReference type="AlphaFoldDB" id="A0A397JGZ0"/>
<dbReference type="Pfam" id="PF08238">
    <property type="entry name" value="Sel1"/>
    <property type="match status" value="6"/>
</dbReference>
<dbReference type="InterPro" id="IPR011009">
    <property type="entry name" value="Kinase-like_dom_sf"/>
</dbReference>
<gene>
    <name evidence="2" type="ORF">Glove_33g115</name>
</gene>
<dbReference type="OrthoDB" id="10266786at2759"/>
<dbReference type="PANTHER" id="PTHR11102">
    <property type="entry name" value="SEL-1-LIKE PROTEIN"/>
    <property type="match status" value="1"/>
</dbReference>
<protein>
    <recommendedName>
        <fullName evidence="4">HCP-like protein</fullName>
    </recommendedName>
</protein>
<evidence type="ECO:0000256" key="1">
    <source>
        <dbReference type="ARBA" id="ARBA00038101"/>
    </source>
</evidence>
<dbReference type="SUPFAM" id="SSF56112">
    <property type="entry name" value="Protein kinase-like (PK-like)"/>
    <property type="match status" value="1"/>
</dbReference>